<proteinExistence type="predicted"/>
<gene>
    <name evidence="1" type="ORF">CEXT_173231</name>
</gene>
<name>A0AAV4P4F2_CAEEX</name>
<sequence>MRSGLIEVQMASIDQLHSDYGSICTFMIACTAIKLLSPLTRLTRFGTRFRHVLFGRNCFRSQIYLFVFLRKCFKFLCVWWPPQNAMDTSVDTLKCLCYWIRSVCVYVFGRWKAIRSSPRRGLIFGHFR</sequence>
<accession>A0AAV4P4F2</accession>
<keyword evidence="2" id="KW-1185">Reference proteome</keyword>
<organism evidence="1 2">
    <name type="scientific">Caerostris extrusa</name>
    <name type="common">Bark spider</name>
    <name type="synonym">Caerostris bankana</name>
    <dbReference type="NCBI Taxonomy" id="172846"/>
    <lineage>
        <taxon>Eukaryota</taxon>
        <taxon>Metazoa</taxon>
        <taxon>Ecdysozoa</taxon>
        <taxon>Arthropoda</taxon>
        <taxon>Chelicerata</taxon>
        <taxon>Arachnida</taxon>
        <taxon>Araneae</taxon>
        <taxon>Araneomorphae</taxon>
        <taxon>Entelegynae</taxon>
        <taxon>Araneoidea</taxon>
        <taxon>Araneidae</taxon>
        <taxon>Caerostris</taxon>
    </lineage>
</organism>
<dbReference type="EMBL" id="BPLR01004091">
    <property type="protein sequence ID" value="GIX92080.1"/>
    <property type="molecule type" value="Genomic_DNA"/>
</dbReference>
<dbReference type="Proteomes" id="UP001054945">
    <property type="component" value="Unassembled WGS sequence"/>
</dbReference>
<dbReference type="AlphaFoldDB" id="A0AAV4P4F2"/>
<dbReference type="PROSITE" id="PS51257">
    <property type="entry name" value="PROKAR_LIPOPROTEIN"/>
    <property type="match status" value="1"/>
</dbReference>
<evidence type="ECO:0000313" key="2">
    <source>
        <dbReference type="Proteomes" id="UP001054945"/>
    </source>
</evidence>
<reference evidence="1 2" key="1">
    <citation type="submission" date="2021-06" db="EMBL/GenBank/DDBJ databases">
        <title>Caerostris extrusa draft genome.</title>
        <authorList>
            <person name="Kono N."/>
            <person name="Arakawa K."/>
        </authorList>
    </citation>
    <scope>NUCLEOTIDE SEQUENCE [LARGE SCALE GENOMIC DNA]</scope>
</reference>
<evidence type="ECO:0000313" key="1">
    <source>
        <dbReference type="EMBL" id="GIX92080.1"/>
    </source>
</evidence>
<protein>
    <submittedName>
        <fullName evidence="1">Uncharacterized protein</fullName>
    </submittedName>
</protein>
<comment type="caution">
    <text evidence="1">The sequence shown here is derived from an EMBL/GenBank/DDBJ whole genome shotgun (WGS) entry which is preliminary data.</text>
</comment>